<evidence type="ECO:0000259" key="2">
    <source>
        <dbReference type="SMART" id="SM00955"/>
    </source>
</evidence>
<name>A0A1J4MM58_9CRYT</name>
<feature type="compositionally biased region" description="Polar residues" evidence="1">
    <location>
        <begin position="159"/>
        <end position="186"/>
    </location>
</feature>
<dbReference type="InterPro" id="IPR001900">
    <property type="entry name" value="RNase_II/R"/>
</dbReference>
<dbReference type="OrthoDB" id="372421at2759"/>
<feature type="region of interest" description="Disordered" evidence="1">
    <location>
        <begin position="145"/>
        <end position="186"/>
    </location>
</feature>
<dbReference type="PANTHER" id="PTHR23355:SF9">
    <property type="entry name" value="DIS3-LIKE EXONUCLEASE 2"/>
    <property type="match status" value="1"/>
</dbReference>
<feature type="compositionally biased region" description="Polar residues" evidence="1">
    <location>
        <begin position="87"/>
        <end position="105"/>
    </location>
</feature>
<dbReference type="GeneID" id="39980534"/>
<dbReference type="InterPro" id="IPR012340">
    <property type="entry name" value="NA-bd_OB-fold"/>
</dbReference>
<feature type="domain" description="RNB" evidence="2">
    <location>
        <begin position="393"/>
        <end position="816"/>
    </location>
</feature>
<reference evidence="3 4" key="1">
    <citation type="submission" date="2016-10" db="EMBL/GenBank/DDBJ databases">
        <title>Reductive evolution of mitochondrial metabolism and differential evolution of invasion-related proteins in Cryptosporidium.</title>
        <authorList>
            <person name="Liu S."/>
            <person name="Roellig D.M."/>
            <person name="Guo Y."/>
            <person name="Li N."/>
            <person name="Frace M.A."/>
            <person name="Tang K."/>
            <person name="Zhang L."/>
            <person name="Feng Y."/>
            <person name="Xiao L."/>
        </authorList>
    </citation>
    <scope>NUCLEOTIDE SEQUENCE [LARGE SCALE GENOMIC DNA]</scope>
    <source>
        <strain evidence="3">39726</strain>
    </source>
</reference>
<evidence type="ECO:0000313" key="4">
    <source>
        <dbReference type="Proteomes" id="UP000186176"/>
    </source>
</evidence>
<dbReference type="VEuPathDB" id="CryptoDB:cubi_03741"/>
<sequence>MPNSNSSLTNSLRNNVKSAVYKGVIRVANPLERFVTVDDRVNGPFDIYIFGYRGLNGVIHGDTVLVKVTGVFQGRLIKRFKNKDSKILQQSKQNEQRSSFTVSDSTEVKNHLKYPNYVEETNSENNSDEENQDLHEDNLTYVTSQDEEDLDSFQEDKSTPTSQNIGSNKENVNNSNQSELLTNSNSHLKHPIPKYVGIIIKVVESVTKKAPIVGFILPISYFLKLNKEAKMKKKFKMSGKKPKIGEEFKIQNCFKTIGIDDNDSKMRTLLTSENIDIKKNEFCFVPIQRVYPIMKLFINDQTRNTFLKNNANEKNMMSCNLLFGAVIEINRVRKNRRLQLTKFYGSFNKFETIFSSLLDCFELSSHSKIYNQHHNSRINVSSSSKEWLKQSNRKTFEPSEYRVITIDPPTAKDLDDAIHIKFDEKLKIYEVGIHIADVYYYMLRHKGLLKTVTKELCTSVYLPHTNFPMLPRIFSSDLCSLLPNQKRPTLSLIIKINEEGEVLGEPEFFHGIITSVGKFSYDDVDELFEIFDQIDISKESTSKKLLNCCQSSKVIEIMKRSTVYKKNRKNVLRDLLLLRILTKTIRNSKARINSIKLFNVDPCFNFNSKFQRIIEPFNIVKSNNSFGSNKDDIIIPNIELKFDIFSNTPNSLKNIAPKRVTIYYKHSTSHSLIEELMLLANRVTAEFTVKNRPESSCIIRIHDEISNTKLYNLITYLRKHGFSNIFEDNIKRENIVNGLYRLYKDYGLLYYCAVSEMLRDIFSRAKYMVYNKDARDSNISTNHFALNMNMYTHFTSPIRRAADILVHQMIYDILDNISGSKNKGKGKSYDKYNQLIFSEDDHITICENSNTKSNASKNMQRDSNNIFFSQLIKKIDTFIPSIACIHKINAQKFKVNSVLLYPTDFYQVFLIDSKSFIKNSSLFSMFKLHPSLPIHITPKDNKIELHWKLHKGNLRTLSKKLNISGKLEIRTYLNVINDLMKNKFQHKLIFDQTNQLIIQTIGIWSYLPVNIVPTTTLPPKFVVIPMNPLNHHFYDQISNFN</sequence>
<protein>
    <recommendedName>
        <fullName evidence="2">RNB domain-containing protein</fullName>
    </recommendedName>
</protein>
<dbReference type="Pfam" id="PF00773">
    <property type="entry name" value="RNB"/>
    <property type="match status" value="1"/>
</dbReference>
<dbReference type="RefSeq" id="XP_028876274.1">
    <property type="nucleotide sequence ID" value="XM_029020755.1"/>
</dbReference>
<dbReference type="GO" id="GO:0000932">
    <property type="term" value="C:P-body"/>
    <property type="evidence" value="ECO:0007669"/>
    <property type="project" value="TreeGrafter"/>
</dbReference>
<evidence type="ECO:0000313" key="3">
    <source>
        <dbReference type="EMBL" id="OII75262.1"/>
    </source>
</evidence>
<dbReference type="GO" id="GO:0006402">
    <property type="term" value="P:mRNA catabolic process"/>
    <property type="evidence" value="ECO:0007669"/>
    <property type="project" value="TreeGrafter"/>
</dbReference>
<dbReference type="SUPFAM" id="SSF50249">
    <property type="entry name" value="Nucleic acid-binding proteins"/>
    <property type="match status" value="2"/>
</dbReference>
<accession>A0A1J4MM58</accession>
<comment type="caution">
    <text evidence="3">The sequence shown here is derived from an EMBL/GenBank/DDBJ whole genome shotgun (WGS) entry which is preliminary data.</text>
</comment>
<gene>
    <name evidence="3" type="ORF">cubi_03741</name>
</gene>
<organism evidence="3 4">
    <name type="scientific">Cryptosporidium ubiquitum</name>
    <dbReference type="NCBI Taxonomy" id="857276"/>
    <lineage>
        <taxon>Eukaryota</taxon>
        <taxon>Sar</taxon>
        <taxon>Alveolata</taxon>
        <taxon>Apicomplexa</taxon>
        <taxon>Conoidasida</taxon>
        <taxon>Coccidia</taxon>
        <taxon>Eucoccidiorida</taxon>
        <taxon>Eimeriorina</taxon>
        <taxon>Cryptosporidiidae</taxon>
        <taxon>Cryptosporidium</taxon>
    </lineage>
</organism>
<dbReference type="GO" id="GO:0000175">
    <property type="term" value="F:3'-5'-RNA exonuclease activity"/>
    <property type="evidence" value="ECO:0007669"/>
    <property type="project" value="TreeGrafter"/>
</dbReference>
<evidence type="ECO:0000256" key="1">
    <source>
        <dbReference type="SAM" id="MobiDB-lite"/>
    </source>
</evidence>
<dbReference type="Proteomes" id="UP000186176">
    <property type="component" value="Unassembled WGS sequence"/>
</dbReference>
<dbReference type="AlphaFoldDB" id="A0A1J4MM58"/>
<dbReference type="GO" id="GO:0003723">
    <property type="term" value="F:RNA binding"/>
    <property type="evidence" value="ECO:0007669"/>
    <property type="project" value="InterPro"/>
</dbReference>
<dbReference type="EMBL" id="LRBP01000003">
    <property type="protein sequence ID" value="OII75262.1"/>
    <property type="molecule type" value="Genomic_DNA"/>
</dbReference>
<keyword evidence="4" id="KW-1185">Reference proteome</keyword>
<dbReference type="InterPro" id="IPR050180">
    <property type="entry name" value="RNR_Ribonuclease"/>
</dbReference>
<feature type="region of interest" description="Disordered" evidence="1">
    <location>
        <begin position="87"/>
        <end position="107"/>
    </location>
</feature>
<dbReference type="SMART" id="SM00955">
    <property type="entry name" value="RNB"/>
    <property type="match status" value="1"/>
</dbReference>
<dbReference type="PANTHER" id="PTHR23355">
    <property type="entry name" value="RIBONUCLEASE"/>
    <property type="match status" value="1"/>
</dbReference>
<proteinExistence type="predicted"/>